<dbReference type="GO" id="GO:0008889">
    <property type="term" value="F:glycerophosphodiester phosphodiesterase activity"/>
    <property type="evidence" value="ECO:0007669"/>
    <property type="project" value="UniProtKB-EC"/>
</dbReference>
<evidence type="ECO:0000259" key="7">
    <source>
        <dbReference type="PROSITE" id="PS51704"/>
    </source>
</evidence>
<keyword evidence="3" id="KW-0732">Signal</keyword>
<name>A0A699J2D1_TANCI</name>
<dbReference type="InterPro" id="IPR017946">
    <property type="entry name" value="PLC-like_Pdiesterase_TIM-brl"/>
</dbReference>
<reference evidence="8" key="1">
    <citation type="journal article" date="2019" name="Sci. Rep.">
        <title>Draft genome of Tanacetum cinerariifolium, the natural source of mosquito coil.</title>
        <authorList>
            <person name="Yamashiro T."/>
            <person name="Shiraishi A."/>
            <person name="Satake H."/>
            <person name="Nakayama K."/>
        </authorList>
    </citation>
    <scope>NUCLEOTIDE SEQUENCE</scope>
</reference>
<organism evidence="8">
    <name type="scientific">Tanacetum cinerariifolium</name>
    <name type="common">Dalmatian daisy</name>
    <name type="synonym">Chrysanthemum cinerariifolium</name>
    <dbReference type="NCBI Taxonomy" id="118510"/>
    <lineage>
        <taxon>Eukaryota</taxon>
        <taxon>Viridiplantae</taxon>
        <taxon>Streptophyta</taxon>
        <taxon>Embryophyta</taxon>
        <taxon>Tracheophyta</taxon>
        <taxon>Spermatophyta</taxon>
        <taxon>Magnoliopsida</taxon>
        <taxon>eudicotyledons</taxon>
        <taxon>Gunneridae</taxon>
        <taxon>Pentapetalae</taxon>
        <taxon>asterids</taxon>
        <taxon>campanulids</taxon>
        <taxon>Asterales</taxon>
        <taxon>Asteraceae</taxon>
        <taxon>Asteroideae</taxon>
        <taxon>Anthemideae</taxon>
        <taxon>Anthemidinae</taxon>
        <taxon>Tanacetum</taxon>
    </lineage>
</organism>
<gene>
    <name evidence="8" type="ORF">Tci_578250</name>
</gene>
<dbReference type="PANTHER" id="PTHR43620">
    <property type="entry name" value="GLYCEROPHOSPHORYL DIESTER PHOSPHODIESTERASE"/>
    <property type="match status" value="1"/>
</dbReference>
<sequence length="105" mass="11526">ATALLVIARGGFSGLFPDSSGVAYNFAKDTSLTNAIMWCDVQMTKDATGICFLDLNLGNASTIDQVQVYKNRSMTYVVNGVPIHGWFPVDFSYKDLRIVYCKSNS</sequence>
<evidence type="ECO:0000256" key="2">
    <source>
        <dbReference type="ARBA" id="ARBA00012247"/>
    </source>
</evidence>
<dbReference type="AlphaFoldDB" id="A0A699J2D1"/>
<keyword evidence="4" id="KW-0319">Glycerol metabolism</keyword>
<evidence type="ECO:0000313" key="8">
    <source>
        <dbReference type="EMBL" id="GFA06278.1"/>
    </source>
</evidence>
<dbReference type="EC" id="3.1.4.46" evidence="2"/>
<dbReference type="PANTHER" id="PTHR43620:SF7">
    <property type="entry name" value="GLYCEROPHOSPHODIESTER PHOSPHODIESTERASE GDPD5-RELATED"/>
    <property type="match status" value="1"/>
</dbReference>
<dbReference type="PROSITE" id="PS51704">
    <property type="entry name" value="GP_PDE"/>
    <property type="match status" value="1"/>
</dbReference>
<dbReference type="SUPFAM" id="SSF51695">
    <property type="entry name" value="PLC-like phosphodiesterases"/>
    <property type="match status" value="1"/>
</dbReference>
<dbReference type="InterPro" id="IPR030395">
    <property type="entry name" value="GP_PDE_dom"/>
</dbReference>
<dbReference type="GO" id="GO:0006629">
    <property type="term" value="P:lipid metabolic process"/>
    <property type="evidence" value="ECO:0007669"/>
    <property type="project" value="InterPro"/>
</dbReference>
<evidence type="ECO:0000256" key="4">
    <source>
        <dbReference type="ARBA" id="ARBA00022798"/>
    </source>
</evidence>
<proteinExistence type="inferred from homology"/>
<dbReference type="EMBL" id="BKCJ010363161">
    <property type="protein sequence ID" value="GFA06278.1"/>
    <property type="molecule type" value="Genomic_DNA"/>
</dbReference>
<protein>
    <recommendedName>
        <fullName evidence="2">glycerophosphodiester phosphodiesterase</fullName>
        <ecNumber evidence="2">3.1.4.46</ecNumber>
    </recommendedName>
</protein>
<comment type="similarity">
    <text evidence="1">Belongs to the glycerophosphoryl diester phosphodiesterase family.</text>
</comment>
<comment type="caution">
    <text evidence="8">The sequence shown here is derived from an EMBL/GenBank/DDBJ whole genome shotgun (WGS) entry which is preliminary data.</text>
</comment>
<keyword evidence="5" id="KW-0378">Hydrolase</keyword>
<accession>A0A699J2D1</accession>
<evidence type="ECO:0000256" key="3">
    <source>
        <dbReference type="ARBA" id="ARBA00022729"/>
    </source>
</evidence>
<evidence type="ECO:0000256" key="6">
    <source>
        <dbReference type="ARBA" id="ARBA00047512"/>
    </source>
</evidence>
<feature type="domain" description="GP-PDE" evidence="7">
    <location>
        <begin position="4"/>
        <end position="105"/>
    </location>
</feature>
<evidence type="ECO:0000256" key="5">
    <source>
        <dbReference type="ARBA" id="ARBA00022801"/>
    </source>
</evidence>
<feature type="non-terminal residue" evidence="8">
    <location>
        <position position="1"/>
    </location>
</feature>
<dbReference type="GO" id="GO:0006071">
    <property type="term" value="P:glycerol metabolic process"/>
    <property type="evidence" value="ECO:0007669"/>
    <property type="project" value="UniProtKB-KW"/>
</dbReference>
<dbReference type="Gene3D" id="3.20.20.190">
    <property type="entry name" value="Phosphatidylinositol (PI) phosphodiesterase"/>
    <property type="match status" value="1"/>
</dbReference>
<comment type="catalytic activity">
    <reaction evidence="6">
        <text>a sn-glycero-3-phosphodiester + H2O = an alcohol + sn-glycerol 3-phosphate + H(+)</text>
        <dbReference type="Rhea" id="RHEA:12969"/>
        <dbReference type="ChEBI" id="CHEBI:15377"/>
        <dbReference type="ChEBI" id="CHEBI:15378"/>
        <dbReference type="ChEBI" id="CHEBI:30879"/>
        <dbReference type="ChEBI" id="CHEBI:57597"/>
        <dbReference type="ChEBI" id="CHEBI:83408"/>
        <dbReference type="EC" id="3.1.4.46"/>
    </reaction>
</comment>
<evidence type="ECO:0000256" key="1">
    <source>
        <dbReference type="ARBA" id="ARBA00007277"/>
    </source>
</evidence>